<proteinExistence type="predicted"/>
<sequence>MGCNQDCCIVSCLIVSSFFFRLWSSIQAIIMAEGASRVNVKLVEVTQHRLDFFFFFLMGSKEKEVVTSHIGMKPPRCEGKCGSCRPCKPILVVDPLQKNSILSCTQSKKNPMVWTIVYSKGENSPDYKPLIWNLNLDKKSVNREENDSGEEKKYELGFC</sequence>
<keyword evidence="3" id="KW-1185">Reference proteome</keyword>
<protein>
    <recommendedName>
        <fullName evidence="4">Epidermal patterning factor-like protein</fullName>
    </recommendedName>
</protein>
<dbReference type="AlphaFoldDB" id="A0A9Q0GMY1"/>
<dbReference type="OrthoDB" id="614712at2759"/>
<feature type="chain" id="PRO_5043848735" description="Epidermal patterning factor-like protein" evidence="1">
    <location>
        <begin position="29"/>
        <end position="159"/>
    </location>
</feature>
<comment type="caution">
    <text evidence="2">The sequence shown here is derived from an EMBL/GenBank/DDBJ whole genome shotgun (WGS) entry which is preliminary data.</text>
</comment>
<feature type="signal peptide" evidence="1">
    <location>
        <begin position="1"/>
        <end position="28"/>
    </location>
</feature>
<evidence type="ECO:0000256" key="1">
    <source>
        <dbReference type="SAM" id="SignalP"/>
    </source>
</evidence>
<evidence type="ECO:0008006" key="4">
    <source>
        <dbReference type="Google" id="ProtNLM"/>
    </source>
</evidence>
<dbReference type="Proteomes" id="UP001141806">
    <property type="component" value="Unassembled WGS sequence"/>
</dbReference>
<name>A0A9Q0GMY1_9MAGN</name>
<evidence type="ECO:0000313" key="3">
    <source>
        <dbReference type="Proteomes" id="UP001141806"/>
    </source>
</evidence>
<gene>
    <name evidence="2" type="ORF">NE237_016337</name>
</gene>
<dbReference type="Pfam" id="PF17181">
    <property type="entry name" value="EPF"/>
    <property type="match status" value="1"/>
</dbReference>
<evidence type="ECO:0000313" key="2">
    <source>
        <dbReference type="EMBL" id="KAJ4936186.1"/>
    </source>
</evidence>
<keyword evidence="1" id="KW-0732">Signal</keyword>
<organism evidence="2 3">
    <name type="scientific">Protea cynaroides</name>
    <dbReference type="NCBI Taxonomy" id="273540"/>
    <lineage>
        <taxon>Eukaryota</taxon>
        <taxon>Viridiplantae</taxon>
        <taxon>Streptophyta</taxon>
        <taxon>Embryophyta</taxon>
        <taxon>Tracheophyta</taxon>
        <taxon>Spermatophyta</taxon>
        <taxon>Magnoliopsida</taxon>
        <taxon>Proteales</taxon>
        <taxon>Proteaceae</taxon>
        <taxon>Protea</taxon>
    </lineage>
</organism>
<accession>A0A9Q0GMY1</accession>
<dbReference type="EMBL" id="JAMYWD010002550">
    <property type="protein sequence ID" value="KAJ4936186.1"/>
    <property type="molecule type" value="Genomic_DNA"/>
</dbReference>
<reference evidence="2" key="1">
    <citation type="journal article" date="2023" name="Plant J.">
        <title>The genome of the king protea, Protea cynaroides.</title>
        <authorList>
            <person name="Chang J."/>
            <person name="Duong T.A."/>
            <person name="Schoeman C."/>
            <person name="Ma X."/>
            <person name="Roodt D."/>
            <person name="Barker N."/>
            <person name="Li Z."/>
            <person name="Van de Peer Y."/>
            <person name="Mizrachi E."/>
        </authorList>
    </citation>
    <scope>NUCLEOTIDE SEQUENCE</scope>
    <source>
        <tissue evidence="2">Young leaves</tissue>
    </source>
</reference>